<dbReference type="AlphaFoldDB" id="A0A354M615"/>
<dbReference type="EMBL" id="DNWC01000166">
    <property type="protein sequence ID" value="HBJ09954.1"/>
    <property type="molecule type" value="Genomic_DNA"/>
</dbReference>
<dbReference type="RefSeq" id="WP_270214686.1">
    <property type="nucleotide sequence ID" value="NZ_DBFJMN010000195.1"/>
</dbReference>
<reference evidence="2 3" key="1">
    <citation type="journal article" date="2018" name="Nat. Biotechnol.">
        <title>A standardized bacterial taxonomy based on genome phylogeny substantially revises the tree of life.</title>
        <authorList>
            <person name="Parks D.H."/>
            <person name="Chuvochina M."/>
            <person name="Waite D.W."/>
            <person name="Rinke C."/>
            <person name="Skarshewski A."/>
            <person name="Chaumeil P.A."/>
            <person name="Hugenholtz P."/>
        </authorList>
    </citation>
    <scope>NUCLEOTIDE SEQUENCE [LARGE SCALE GENOMIC DNA]</scope>
    <source>
        <strain evidence="2">UBA11482</strain>
    </source>
</reference>
<dbReference type="PANTHER" id="PTHR43792:SF1">
    <property type="entry name" value="N-ACETYLTRANSFERASE DOMAIN-CONTAINING PROTEIN"/>
    <property type="match status" value="1"/>
</dbReference>
<gene>
    <name evidence="2" type="ORF">DDY73_13235</name>
</gene>
<protein>
    <recommendedName>
        <fullName evidence="1">N-acetyltransferase domain-containing protein</fullName>
    </recommendedName>
</protein>
<dbReference type="Proteomes" id="UP000262954">
    <property type="component" value="Unassembled WGS sequence"/>
</dbReference>
<evidence type="ECO:0000259" key="1">
    <source>
        <dbReference type="PROSITE" id="PS51186"/>
    </source>
</evidence>
<dbReference type="GO" id="GO:0016747">
    <property type="term" value="F:acyltransferase activity, transferring groups other than amino-acyl groups"/>
    <property type="evidence" value="ECO:0007669"/>
    <property type="project" value="InterPro"/>
</dbReference>
<evidence type="ECO:0000313" key="2">
    <source>
        <dbReference type="EMBL" id="HBJ09954.1"/>
    </source>
</evidence>
<dbReference type="CDD" id="cd04301">
    <property type="entry name" value="NAT_SF"/>
    <property type="match status" value="1"/>
</dbReference>
<proteinExistence type="predicted"/>
<evidence type="ECO:0000313" key="3">
    <source>
        <dbReference type="Proteomes" id="UP000262954"/>
    </source>
</evidence>
<dbReference type="Pfam" id="PF13302">
    <property type="entry name" value="Acetyltransf_3"/>
    <property type="match status" value="1"/>
</dbReference>
<dbReference type="InterPro" id="IPR051531">
    <property type="entry name" value="N-acetyltransferase"/>
</dbReference>
<organism evidence="2 3">
    <name type="scientific">Coprobacter fastidiosus</name>
    <dbReference type="NCBI Taxonomy" id="1099853"/>
    <lineage>
        <taxon>Bacteria</taxon>
        <taxon>Pseudomonadati</taxon>
        <taxon>Bacteroidota</taxon>
        <taxon>Bacteroidia</taxon>
        <taxon>Bacteroidales</taxon>
        <taxon>Barnesiellaceae</taxon>
        <taxon>Coprobacter</taxon>
    </lineage>
</organism>
<dbReference type="PANTHER" id="PTHR43792">
    <property type="entry name" value="GNAT FAMILY, PUTATIVE (AFU_ORTHOLOGUE AFUA_3G00765)-RELATED-RELATED"/>
    <property type="match status" value="1"/>
</dbReference>
<accession>A0A354M615</accession>
<sequence length="169" mass="19705">MVRFETDRAVVRDVVEGDMDIMFSIYTQEKNMRYISGGRYDWTIFELRDKYSRINKSYSYGYGIFIVELKDSGEVIGEAGLFSFDRENRIFELGYVLDSVYWGKGYGTEICRGLINYAFASLKAKCVLARMYASNKASVRLCEKCGMQKWNSGITENGKEFHEYRCYKI</sequence>
<dbReference type="InterPro" id="IPR016181">
    <property type="entry name" value="Acyl_CoA_acyltransferase"/>
</dbReference>
<name>A0A354M615_9BACT</name>
<dbReference type="Gene3D" id="3.40.630.30">
    <property type="match status" value="1"/>
</dbReference>
<feature type="domain" description="N-acetyltransferase" evidence="1">
    <location>
        <begin position="9"/>
        <end position="169"/>
    </location>
</feature>
<comment type="caution">
    <text evidence="2">The sequence shown here is derived from an EMBL/GenBank/DDBJ whole genome shotgun (WGS) entry which is preliminary data.</text>
</comment>
<dbReference type="PROSITE" id="PS51186">
    <property type="entry name" value="GNAT"/>
    <property type="match status" value="1"/>
</dbReference>
<dbReference type="InterPro" id="IPR000182">
    <property type="entry name" value="GNAT_dom"/>
</dbReference>
<dbReference type="SUPFAM" id="SSF55729">
    <property type="entry name" value="Acyl-CoA N-acyltransferases (Nat)"/>
    <property type="match status" value="1"/>
</dbReference>